<keyword evidence="2" id="KW-1185">Reference proteome</keyword>
<proteinExistence type="predicted"/>
<accession>A0AAE5U0J1</accession>
<organism evidence="1 2">
    <name type="scientific">Rhizobium acidisoli</name>
    <dbReference type="NCBI Taxonomy" id="1538158"/>
    <lineage>
        <taxon>Bacteria</taxon>
        <taxon>Pseudomonadati</taxon>
        <taxon>Pseudomonadota</taxon>
        <taxon>Alphaproteobacteria</taxon>
        <taxon>Hyphomicrobiales</taxon>
        <taxon>Rhizobiaceae</taxon>
        <taxon>Rhizobium/Agrobacterium group</taxon>
        <taxon>Rhizobium</taxon>
    </lineage>
</organism>
<dbReference type="KEGG" id="rad:CO657_19870"/>
<dbReference type="RefSeq" id="WP_054182305.1">
    <property type="nucleotide sequence ID" value="NZ_CP034998.1"/>
</dbReference>
<dbReference type="AlphaFoldDB" id="A0AAE5U0J1"/>
<evidence type="ECO:0000313" key="2">
    <source>
        <dbReference type="Proteomes" id="UP000220927"/>
    </source>
</evidence>
<dbReference type="Proteomes" id="UP000220927">
    <property type="component" value="Chromosome"/>
</dbReference>
<sequence>MKLVALIASLSATSKKRYKINNLMSKSTCLSRLSLEIKRQAQKKPNKINAYRLVALVAPTGNAGADKRRPPGVSMGNLSRIEKPGNRKAICKPDKLSDDGRHFSPMISRYLIGLFLGKTAGDVC</sequence>
<protein>
    <submittedName>
        <fullName evidence="1">Uncharacterized protein</fullName>
    </submittedName>
</protein>
<reference evidence="1 2" key="1">
    <citation type="submission" date="2019-01" db="EMBL/GenBank/DDBJ databases">
        <title>Genomic insights into the origins and evolution of symbiotic genes in the Phaseolus vulgaris microsymbionts.</title>
        <authorList>
            <person name="Tong W."/>
        </authorList>
    </citation>
    <scope>NUCLEOTIDE SEQUENCE [LARGE SCALE GENOMIC DNA]</scope>
    <source>
        <strain evidence="1 2">FH23</strain>
    </source>
</reference>
<dbReference type="EMBL" id="CP034998">
    <property type="protein sequence ID" value="QAS80190.1"/>
    <property type="molecule type" value="Genomic_DNA"/>
</dbReference>
<gene>
    <name evidence="1" type="ORF">CO657_19870</name>
</gene>
<name>A0AAE5U0J1_9HYPH</name>
<evidence type="ECO:0000313" key="1">
    <source>
        <dbReference type="EMBL" id="QAS80190.1"/>
    </source>
</evidence>